<evidence type="ECO:0000313" key="3">
    <source>
        <dbReference type="Proteomes" id="UP000580250"/>
    </source>
</evidence>
<feature type="region of interest" description="Disordered" evidence="1">
    <location>
        <begin position="138"/>
        <end position="159"/>
    </location>
</feature>
<accession>A0A6V7X731</accession>
<proteinExistence type="predicted"/>
<dbReference type="EMBL" id="CAJEWN010001184">
    <property type="protein sequence ID" value="CAD2195151.1"/>
    <property type="molecule type" value="Genomic_DNA"/>
</dbReference>
<name>A0A6V7X731_MELEN</name>
<evidence type="ECO:0000313" key="2">
    <source>
        <dbReference type="EMBL" id="CAD2195151.1"/>
    </source>
</evidence>
<gene>
    <name evidence="2" type="ORF">MENT_LOCUS48218</name>
</gene>
<protein>
    <submittedName>
        <fullName evidence="2">Uncharacterized protein</fullName>
    </submittedName>
</protein>
<organism evidence="2 3">
    <name type="scientific">Meloidogyne enterolobii</name>
    <name type="common">Root-knot nematode worm</name>
    <name type="synonym">Meloidogyne mayaguensis</name>
    <dbReference type="NCBI Taxonomy" id="390850"/>
    <lineage>
        <taxon>Eukaryota</taxon>
        <taxon>Metazoa</taxon>
        <taxon>Ecdysozoa</taxon>
        <taxon>Nematoda</taxon>
        <taxon>Chromadorea</taxon>
        <taxon>Rhabditida</taxon>
        <taxon>Tylenchina</taxon>
        <taxon>Tylenchomorpha</taxon>
        <taxon>Tylenchoidea</taxon>
        <taxon>Meloidogynidae</taxon>
        <taxon>Meloidogyninae</taxon>
        <taxon>Meloidogyne</taxon>
    </lineage>
</organism>
<dbReference type="AlphaFoldDB" id="A0A6V7X731"/>
<feature type="compositionally biased region" description="Polar residues" evidence="1">
    <location>
        <begin position="139"/>
        <end position="159"/>
    </location>
</feature>
<reference evidence="2 3" key="1">
    <citation type="submission" date="2020-08" db="EMBL/GenBank/DDBJ databases">
        <authorList>
            <person name="Koutsovoulos G."/>
            <person name="Danchin GJ E."/>
        </authorList>
    </citation>
    <scope>NUCLEOTIDE SEQUENCE [LARGE SCALE GENOMIC DNA]</scope>
</reference>
<dbReference type="Proteomes" id="UP000580250">
    <property type="component" value="Unassembled WGS sequence"/>
</dbReference>
<sequence>MQKMKISGGNSSQEEEGLTILNNNSRVSWSVSSIDGVTEIFYTPKTVRSNSPKFEGDEIDQQTIPRPALTAIKLLLDSTATAGDEHLIVDKDTIPTSTQLLYARHSFSNFVTDEKAKGAEEKRNAAFDVSQKLLGVAQTDVSSTNDKSSPSQIRRLSAL</sequence>
<evidence type="ECO:0000256" key="1">
    <source>
        <dbReference type="SAM" id="MobiDB-lite"/>
    </source>
</evidence>
<comment type="caution">
    <text evidence="2">The sequence shown here is derived from an EMBL/GenBank/DDBJ whole genome shotgun (WGS) entry which is preliminary data.</text>
</comment>